<dbReference type="SUPFAM" id="SSF54534">
    <property type="entry name" value="FKBP-like"/>
    <property type="match status" value="1"/>
</dbReference>
<dbReference type="Pfam" id="PF00254">
    <property type="entry name" value="FKBP_C"/>
    <property type="match status" value="1"/>
</dbReference>
<dbReference type="GO" id="GO:0006098">
    <property type="term" value="P:pentose-phosphate shunt"/>
    <property type="evidence" value="ECO:0007669"/>
    <property type="project" value="InterPro"/>
</dbReference>
<dbReference type="FunFam" id="3.10.50.40:FF:000034">
    <property type="entry name" value="Peptidylprolyl isomerase"/>
    <property type="match status" value="1"/>
</dbReference>
<evidence type="ECO:0000256" key="14">
    <source>
        <dbReference type="SAM" id="Phobius"/>
    </source>
</evidence>
<comment type="catalytic activity">
    <reaction evidence="13">
        <text>[protein]-peptidylproline (omega=180) = [protein]-peptidylproline (omega=0)</text>
        <dbReference type="Rhea" id="RHEA:16237"/>
        <dbReference type="Rhea" id="RHEA-COMP:10747"/>
        <dbReference type="Rhea" id="RHEA-COMP:10748"/>
        <dbReference type="ChEBI" id="CHEBI:83833"/>
        <dbReference type="ChEBI" id="CHEBI:83834"/>
        <dbReference type="EC" id="5.2.1.8"/>
    </reaction>
</comment>
<keyword evidence="8 14" id="KW-0812">Transmembrane</keyword>
<evidence type="ECO:0000259" key="15">
    <source>
        <dbReference type="PROSITE" id="PS50059"/>
    </source>
</evidence>
<proteinExistence type="inferred from homology"/>
<dbReference type="EMBL" id="LR999456">
    <property type="protein sequence ID" value="CAE6099317.1"/>
    <property type="molecule type" value="Genomic_DNA"/>
</dbReference>
<dbReference type="SUPFAM" id="SSF51569">
    <property type="entry name" value="Aldolase"/>
    <property type="match status" value="1"/>
</dbReference>
<dbReference type="InterPro" id="IPR004732">
    <property type="entry name" value="Transaldolase_2"/>
</dbReference>
<sequence>MATISNLANLPRATFVDSKSSSSSVLPRSFVNFRGLNAKLSSSQLSLRYNQRSRPSLSVRCSVSGGNGTAGKRTTLHDLYEKEGQSPWYDNLCRPVTDLLPLIARGVRGVTSNPAIFQKAISTSNAYNDQFRTLVESGKDIESAYWELVVKDIQDACKLFEPIYDQTEGADGYVSVEVSPRLADDTQGTVEAAKYLSKVVNRRNVYIKIPATAPCIPSIRDVIASGISVNVTLIFSIARYEAVIDAYLDGLEASGLDDLSRVTSVASFFVSRVDTLMDKMLEQIGTPEALDLRGKAAVAQAALAYKLYQQKFSGPRWEALVKKGAKKQRLLWASTSVKNPAYSDTLYVAPLIGPDTVSTMPDQALEAFADHGIVKRTIDANVSEAEGIYSALEKLGIDWNKVGEQLEDEGVDSFKKSFESLLVRRLEVSRKKLRLFISRRTKIPFLSFTLMASISSFGCFPQSTALTGTSSTTRCRTTVAARLADQSDEFSPLRSSGGNCGCGHNSGEFDRRKLLVSSVGLLIGGLVYDAKDGDFASASQFADMPALKGKDYGKTKMKYPDYTETQSGLQYKDLRVGTGPIAKKGDKVVVDWDGYTIGYYGRIFEARNKTKGGSFEGDDKEFFKFTLGSNEVIPAFEEAVSGMALGGIRRIIVPPELGYPDNDYNKSGPRPMTFSGQRALDFVLRNQGLIDKTLLFDVELLKIIMVASEIKSPVSVPETPGSSSVHHRKQLSVFFIESDNRRLALGRGYTGGTTPVNIHGKPIANLSKTGGWIAALFIFGNEMAERMAYFGLSVNMVAFMFYVMHRPFESSSNAVNNFLGISQASSVLGGFLADAYLGRYWTIAIFTTMYLVGLIGITLGASLKMFVPDQSNCGQLSLLLGNCEEAKSWQMLYLYTVLYITGFGAAGIRPCVSSFGADQFDEKSKDYKTHLDRFFNFFYLSVTLGAIIAFTLVVYVQMELGWGMAFGTLAVAMGISNALFFAGTPLYRHRLPGGSPLTRVAQVLVAAFRKRNAAFTSSEFIGLYEVPGLKSAINGSRKIPHSDDFIWLDKAALQLKEDGLEPSPWKLCTVTQVEEVKILIRLIPIPACTIMLSLVLTEYLTLSVQQAYTLNTHIQHLKLPVTCMPVFPGLSIFLILSLYYSVFVPITRRITGNPHGASQLQRVGIGLAVSIISVAWAGLFENYRRHYAIQHGFEFNFLTQMPDLTAYWLLIQYCLIGIAEVFCIVGLLEFLYEEAPDAMKSIGSAYAALAGGLGCFAATILNNIVKAATRDSDGKSWLSQNINTGRFDCLYWLLTLLSFLNFCVFLWSAHRYKYRAIESEEDKSIAVL</sequence>
<evidence type="ECO:0000256" key="1">
    <source>
        <dbReference type="ARBA" id="ARBA00003518"/>
    </source>
</evidence>
<dbReference type="PANTHER" id="PTHR11654">
    <property type="entry name" value="OLIGOPEPTIDE TRANSPORTER-RELATED"/>
    <property type="match status" value="1"/>
</dbReference>
<dbReference type="PROSITE" id="PS01022">
    <property type="entry name" value="PTR2_1"/>
    <property type="match status" value="1"/>
</dbReference>
<dbReference type="SUPFAM" id="SSF103473">
    <property type="entry name" value="MFS general substrate transporter"/>
    <property type="match status" value="1"/>
</dbReference>
<dbReference type="GO" id="GO:0004801">
    <property type="term" value="F:transaldolase activity"/>
    <property type="evidence" value="ECO:0007669"/>
    <property type="project" value="UniProtKB-EC"/>
</dbReference>
<feature type="transmembrane region" description="Helical" evidence="14">
    <location>
        <begin position="1290"/>
        <end position="1309"/>
    </location>
</feature>
<dbReference type="Gene3D" id="1.20.1250.20">
    <property type="entry name" value="MFS general substrate transporter like domains"/>
    <property type="match status" value="1"/>
</dbReference>
<keyword evidence="10 14" id="KW-0472">Membrane</keyword>
<feature type="transmembrane region" description="Helical" evidence="14">
    <location>
        <begin position="787"/>
        <end position="803"/>
    </location>
</feature>
<dbReference type="FunFam" id="3.20.20.70:FF:000174">
    <property type="entry name" value="Transaldolase type"/>
    <property type="match status" value="1"/>
</dbReference>
<keyword evidence="6" id="KW-0963">Cytoplasm</keyword>
<dbReference type="InterPro" id="IPR013785">
    <property type="entry name" value="Aldolase_TIM"/>
</dbReference>
<dbReference type="InterPro" id="IPR001179">
    <property type="entry name" value="PPIase_FKBP_dom"/>
</dbReference>
<comment type="function">
    <text evidence="1">Transaldolase is important for the balance of metabolites in the pentose-phosphate pathway.</text>
</comment>
<dbReference type="GO" id="GO:0016020">
    <property type="term" value="C:membrane"/>
    <property type="evidence" value="ECO:0007669"/>
    <property type="project" value="UniProtKB-SubCell"/>
</dbReference>
<dbReference type="GO" id="GO:0005737">
    <property type="term" value="C:cytoplasm"/>
    <property type="evidence" value="ECO:0007669"/>
    <property type="project" value="UniProtKB-SubCell"/>
</dbReference>
<evidence type="ECO:0000256" key="13">
    <source>
        <dbReference type="PROSITE-ProRule" id="PRU00277"/>
    </source>
</evidence>
<feature type="transmembrane region" description="Helical" evidence="14">
    <location>
        <begin position="1163"/>
        <end position="1180"/>
    </location>
</feature>
<keyword evidence="17" id="KW-1185">Reference proteome</keyword>
<name>A0A8S2API2_ARAAE</name>
<dbReference type="InterPro" id="IPR000109">
    <property type="entry name" value="POT_fam"/>
</dbReference>
<dbReference type="NCBIfam" id="NF002881">
    <property type="entry name" value="PRK03343.1"/>
    <property type="match status" value="1"/>
</dbReference>
<dbReference type="InterPro" id="IPR018225">
    <property type="entry name" value="Transaldolase_AS"/>
</dbReference>
<evidence type="ECO:0000256" key="8">
    <source>
        <dbReference type="ARBA" id="ARBA00022692"/>
    </source>
</evidence>
<keyword evidence="11" id="KW-0704">Schiff base</keyword>
<dbReference type="NCBIfam" id="TIGR00876">
    <property type="entry name" value="tal_mycobact"/>
    <property type="match status" value="1"/>
</dbReference>
<evidence type="ECO:0000256" key="5">
    <source>
        <dbReference type="ARBA" id="ARBA00008426"/>
    </source>
</evidence>
<keyword evidence="9 14" id="KW-1133">Transmembrane helix</keyword>
<gene>
    <name evidence="16" type="ORF">AARE701A_LOCUS15153</name>
</gene>
<organism evidence="16 17">
    <name type="scientific">Arabidopsis arenosa</name>
    <name type="common">Sand rock-cress</name>
    <name type="synonym">Cardaminopsis arenosa</name>
    <dbReference type="NCBI Taxonomy" id="38785"/>
    <lineage>
        <taxon>Eukaryota</taxon>
        <taxon>Viridiplantae</taxon>
        <taxon>Streptophyta</taxon>
        <taxon>Embryophyta</taxon>
        <taxon>Tracheophyta</taxon>
        <taxon>Spermatophyta</taxon>
        <taxon>Magnoliopsida</taxon>
        <taxon>eudicotyledons</taxon>
        <taxon>Gunneridae</taxon>
        <taxon>Pentapetalae</taxon>
        <taxon>rosids</taxon>
        <taxon>malvids</taxon>
        <taxon>Brassicales</taxon>
        <taxon>Brassicaceae</taxon>
        <taxon>Camelineae</taxon>
        <taxon>Arabidopsis</taxon>
    </lineage>
</organism>
<dbReference type="Proteomes" id="UP000682877">
    <property type="component" value="Chromosome 6"/>
</dbReference>
<protein>
    <recommendedName>
        <fullName evidence="13">peptidylprolyl isomerase</fullName>
        <ecNumber evidence="13">5.2.1.8</ecNumber>
    </recommendedName>
</protein>
<dbReference type="Gene3D" id="3.20.20.70">
    <property type="entry name" value="Aldolase class I"/>
    <property type="match status" value="1"/>
</dbReference>
<evidence type="ECO:0000256" key="4">
    <source>
        <dbReference type="ARBA" id="ARBA00005982"/>
    </source>
</evidence>
<feature type="domain" description="PPIase FKBP-type" evidence="15">
    <location>
        <begin position="585"/>
        <end position="704"/>
    </location>
</feature>
<dbReference type="EC" id="5.2.1.8" evidence="13"/>
<evidence type="ECO:0000256" key="9">
    <source>
        <dbReference type="ARBA" id="ARBA00022989"/>
    </source>
</evidence>
<dbReference type="Gene3D" id="3.10.50.40">
    <property type="match status" value="1"/>
</dbReference>
<dbReference type="GO" id="GO:0006857">
    <property type="term" value="P:oligopeptide transport"/>
    <property type="evidence" value="ECO:0007669"/>
    <property type="project" value="InterPro"/>
</dbReference>
<evidence type="ECO:0000256" key="7">
    <source>
        <dbReference type="ARBA" id="ARBA00022679"/>
    </source>
</evidence>
<feature type="transmembrane region" description="Helical" evidence="14">
    <location>
        <begin position="1078"/>
        <end position="1099"/>
    </location>
</feature>
<dbReference type="GO" id="GO:0003755">
    <property type="term" value="F:peptidyl-prolyl cis-trans isomerase activity"/>
    <property type="evidence" value="ECO:0007669"/>
    <property type="project" value="UniProtKB-KW"/>
</dbReference>
<dbReference type="InterPro" id="IPR018456">
    <property type="entry name" value="PTR2_symporter_CS"/>
</dbReference>
<evidence type="ECO:0000256" key="11">
    <source>
        <dbReference type="ARBA" id="ARBA00023270"/>
    </source>
</evidence>
<evidence type="ECO:0000256" key="12">
    <source>
        <dbReference type="ARBA" id="ARBA00048810"/>
    </source>
</evidence>
<dbReference type="CDD" id="cd00955">
    <property type="entry name" value="Transaldolase_like"/>
    <property type="match status" value="1"/>
</dbReference>
<dbReference type="PROSITE" id="PS50059">
    <property type="entry name" value="FKBP_PPIASE"/>
    <property type="match status" value="1"/>
</dbReference>
<dbReference type="Pfam" id="PF00923">
    <property type="entry name" value="TAL_FSA"/>
    <property type="match status" value="1"/>
</dbReference>
<feature type="transmembrane region" description="Helical" evidence="14">
    <location>
        <begin position="1206"/>
        <end position="1232"/>
    </location>
</feature>
<comment type="subcellular location">
    <subcellularLocation>
        <location evidence="3">Cytoplasm</location>
    </subcellularLocation>
    <subcellularLocation>
        <location evidence="2">Membrane</location>
        <topology evidence="2">Multi-pass membrane protein</topology>
    </subcellularLocation>
</comment>
<feature type="transmembrane region" description="Helical" evidence="14">
    <location>
        <begin position="962"/>
        <end position="982"/>
    </location>
</feature>
<dbReference type="HAMAP" id="MF_00493">
    <property type="entry name" value="Transaldolase_2"/>
    <property type="match status" value="1"/>
</dbReference>
<evidence type="ECO:0000313" key="17">
    <source>
        <dbReference type="Proteomes" id="UP000682877"/>
    </source>
</evidence>
<keyword evidence="13" id="KW-0697">Rotamase</keyword>
<dbReference type="InterPro" id="IPR036259">
    <property type="entry name" value="MFS_trans_sf"/>
</dbReference>
<feature type="transmembrane region" description="Helical" evidence="14">
    <location>
        <begin position="839"/>
        <end position="861"/>
    </location>
</feature>
<evidence type="ECO:0000256" key="6">
    <source>
        <dbReference type="ARBA" id="ARBA00022490"/>
    </source>
</evidence>
<dbReference type="CDD" id="cd17351">
    <property type="entry name" value="MFS_NPF"/>
    <property type="match status" value="1"/>
</dbReference>
<dbReference type="GO" id="GO:0005975">
    <property type="term" value="P:carbohydrate metabolic process"/>
    <property type="evidence" value="ECO:0007669"/>
    <property type="project" value="InterPro"/>
</dbReference>
<feature type="transmembrane region" description="Helical" evidence="14">
    <location>
        <begin position="1244"/>
        <end position="1265"/>
    </location>
</feature>
<dbReference type="InterPro" id="IPR001585">
    <property type="entry name" value="TAL/FSA"/>
</dbReference>
<keyword evidence="7" id="KW-0808">Transferase</keyword>
<feature type="transmembrane region" description="Helical" evidence="14">
    <location>
        <begin position="934"/>
        <end position="956"/>
    </location>
</feature>
<evidence type="ECO:0000256" key="10">
    <source>
        <dbReference type="ARBA" id="ARBA00023136"/>
    </source>
</evidence>
<keyword evidence="13" id="KW-0413">Isomerase</keyword>
<dbReference type="PROSITE" id="PS01054">
    <property type="entry name" value="TRANSALDOLASE_1"/>
    <property type="match status" value="1"/>
</dbReference>
<evidence type="ECO:0000256" key="3">
    <source>
        <dbReference type="ARBA" id="ARBA00004496"/>
    </source>
</evidence>
<accession>A0A8S2API2</accession>
<dbReference type="GO" id="GO:0022857">
    <property type="term" value="F:transmembrane transporter activity"/>
    <property type="evidence" value="ECO:0007669"/>
    <property type="project" value="InterPro"/>
</dbReference>
<feature type="transmembrane region" description="Helical" evidence="14">
    <location>
        <begin position="1119"/>
        <end position="1142"/>
    </location>
</feature>
<comment type="catalytic activity">
    <reaction evidence="12">
        <text>D-sedoheptulose 7-phosphate + D-glyceraldehyde 3-phosphate = D-erythrose 4-phosphate + beta-D-fructose 6-phosphate</text>
        <dbReference type="Rhea" id="RHEA:17053"/>
        <dbReference type="ChEBI" id="CHEBI:16897"/>
        <dbReference type="ChEBI" id="CHEBI:57483"/>
        <dbReference type="ChEBI" id="CHEBI:57634"/>
        <dbReference type="ChEBI" id="CHEBI:59776"/>
        <dbReference type="EC" id="2.2.1.2"/>
    </reaction>
</comment>
<comment type="similarity">
    <text evidence="4">Belongs to the major facilitator superfamily. Proton-dependent oligopeptide transporter (POT/PTR) (TC 2.A.17) family.</text>
</comment>
<comment type="similarity">
    <text evidence="5">Belongs to the transaldolase family. Type 2 subfamily.</text>
</comment>
<evidence type="ECO:0000256" key="2">
    <source>
        <dbReference type="ARBA" id="ARBA00004141"/>
    </source>
</evidence>
<evidence type="ECO:0000313" key="16">
    <source>
        <dbReference type="EMBL" id="CAE6099317.1"/>
    </source>
</evidence>
<reference evidence="16" key="1">
    <citation type="submission" date="2021-01" db="EMBL/GenBank/DDBJ databases">
        <authorList>
            <person name="Bezrukov I."/>
        </authorList>
    </citation>
    <scope>NUCLEOTIDE SEQUENCE</scope>
</reference>
<dbReference type="InterPro" id="IPR046357">
    <property type="entry name" value="PPIase_dom_sf"/>
</dbReference>
<dbReference type="Pfam" id="PF00854">
    <property type="entry name" value="PTR2"/>
    <property type="match status" value="1"/>
</dbReference>